<dbReference type="AlphaFoldDB" id="A0A5M9HWR1"/>
<proteinExistence type="predicted"/>
<dbReference type="Pfam" id="PF05402">
    <property type="entry name" value="PqqD"/>
    <property type="match status" value="1"/>
</dbReference>
<dbReference type="Proteomes" id="UP000322025">
    <property type="component" value="Unassembled WGS sequence"/>
</dbReference>
<dbReference type="EMBL" id="VMSO01000011">
    <property type="protein sequence ID" value="KAA8501178.1"/>
    <property type="molecule type" value="Genomic_DNA"/>
</dbReference>
<gene>
    <name evidence="1" type="ORF">FNY66_09735</name>
</gene>
<keyword evidence="2" id="KW-1185">Reference proteome</keyword>
<name>A0A5M9HWR1_9FIRM</name>
<protein>
    <submittedName>
        <fullName evidence="1">PqqD family protein</fullName>
    </submittedName>
</protein>
<evidence type="ECO:0000313" key="2">
    <source>
        <dbReference type="Proteomes" id="UP000322025"/>
    </source>
</evidence>
<dbReference type="InterPro" id="IPR008792">
    <property type="entry name" value="PQQD"/>
</dbReference>
<comment type="caution">
    <text evidence="1">The sequence shown here is derived from an EMBL/GenBank/DDBJ whole genome shotgun (WGS) entry which is preliminary data.</text>
</comment>
<organism evidence="1 2">
    <name type="scientific">Mediterraneibacter catenae</name>
    <dbReference type="NCBI Taxonomy" id="2594882"/>
    <lineage>
        <taxon>Bacteria</taxon>
        <taxon>Bacillati</taxon>
        <taxon>Bacillota</taxon>
        <taxon>Clostridia</taxon>
        <taxon>Lachnospirales</taxon>
        <taxon>Lachnospiraceae</taxon>
        <taxon>Mediterraneibacter</taxon>
    </lineage>
</organism>
<sequence>MVRKFRANPDFLLREVAGEAVLIPIGEAGVFENSVISLNDTCCFLWKLFQTPRTIEDVIAEAKKEYSDPDGVMEQGIYSFIRDYLKYGLLLEEE</sequence>
<dbReference type="OrthoDB" id="1752996at2"/>
<accession>A0A5M9HWR1</accession>
<dbReference type="InterPro" id="IPR041881">
    <property type="entry name" value="PqqD_sf"/>
</dbReference>
<reference evidence="1" key="1">
    <citation type="submission" date="2019-07" db="EMBL/GenBank/DDBJ databases">
        <authorList>
            <person name="Wongkuna S."/>
            <person name="Scaria J."/>
        </authorList>
    </citation>
    <scope>NUCLEOTIDE SEQUENCE [LARGE SCALE GENOMIC DNA]</scope>
    <source>
        <strain evidence="1">SW178</strain>
    </source>
</reference>
<dbReference type="Gene3D" id="1.10.10.1150">
    <property type="entry name" value="Coenzyme PQQ synthesis protein D (PqqD)"/>
    <property type="match status" value="1"/>
</dbReference>
<evidence type="ECO:0000313" key="1">
    <source>
        <dbReference type="EMBL" id="KAA8501178.1"/>
    </source>
</evidence>